<dbReference type="SUPFAM" id="SSF51206">
    <property type="entry name" value="cAMP-binding domain-like"/>
    <property type="match status" value="1"/>
</dbReference>
<accession>A0ABM9PNF3</accession>
<proteinExistence type="predicted"/>
<gene>
    <name evidence="1" type="ORF">T190115A13A_30084</name>
</gene>
<comment type="caution">
    <text evidence="1">The sequence shown here is derived from an EMBL/GenBank/DDBJ whole genome shotgun (WGS) entry which is preliminary data.</text>
</comment>
<dbReference type="InterPro" id="IPR014710">
    <property type="entry name" value="RmlC-like_jellyroll"/>
</dbReference>
<sequence>MLENLHLPKEVIQLFQTHGTVLHYKKGDLLQKCDCYNTGVCIIIKGIVKVSVQSDNKKIFLYHINGKQPNMINYSGIYSKENSDICCICLDDVTILRMTNHQFLEWVNACSEFRALMIASFHKHYTSILERTQNTSDQPLKTILYNYLKVKVDLYNTNEVKVPLLEISEDLNFSREAISRGLKTLESENRIIRKTRSIIVLEQSIAS</sequence>
<dbReference type="EMBL" id="CAXJRC010000033">
    <property type="protein sequence ID" value="CAL2107238.1"/>
    <property type="molecule type" value="Genomic_DNA"/>
</dbReference>
<organism evidence="1 2">
    <name type="scientific">Tenacibaculum vairaonense</name>
    <dbReference type="NCBI Taxonomy" id="3137860"/>
    <lineage>
        <taxon>Bacteria</taxon>
        <taxon>Pseudomonadati</taxon>
        <taxon>Bacteroidota</taxon>
        <taxon>Flavobacteriia</taxon>
        <taxon>Flavobacteriales</taxon>
        <taxon>Flavobacteriaceae</taxon>
        <taxon>Tenacibaculum</taxon>
    </lineage>
</organism>
<keyword evidence="2" id="KW-1185">Reference proteome</keyword>
<name>A0ABM9PNF3_9FLAO</name>
<dbReference type="InterPro" id="IPR018490">
    <property type="entry name" value="cNMP-bd_dom_sf"/>
</dbReference>
<evidence type="ECO:0000313" key="1">
    <source>
        <dbReference type="EMBL" id="CAL2107238.1"/>
    </source>
</evidence>
<dbReference type="SUPFAM" id="SSF46785">
    <property type="entry name" value="Winged helix' DNA-binding domain"/>
    <property type="match status" value="1"/>
</dbReference>
<dbReference type="InterPro" id="IPR036390">
    <property type="entry name" value="WH_DNA-bd_sf"/>
</dbReference>
<protein>
    <submittedName>
        <fullName evidence="1">CRP/FNR family transcriptional regulator, anaerobic regulatory protein</fullName>
    </submittedName>
</protein>
<dbReference type="Gene3D" id="2.60.120.10">
    <property type="entry name" value="Jelly Rolls"/>
    <property type="match status" value="1"/>
</dbReference>
<dbReference type="RefSeq" id="WP_348704790.1">
    <property type="nucleotide sequence ID" value="NZ_CAXIYA010000022.1"/>
</dbReference>
<evidence type="ECO:0000313" key="2">
    <source>
        <dbReference type="Proteomes" id="UP001497602"/>
    </source>
</evidence>
<reference evidence="1 2" key="1">
    <citation type="submission" date="2024-05" db="EMBL/GenBank/DDBJ databases">
        <authorList>
            <person name="Duchaud E."/>
        </authorList>
    </citation>
    <scope>NUCLEOTIDE SEQUENCE [LARGE SCALE GENOMIC DNA]</scope>
    <source>
        <strain evidence="1">Ena-SAMPLE-TAB-13-05-2024-13:56:06:370-140305</strain>
    </source>
</reference>
<dbReference type="Proteomes" id="UP001497602">
    <property type="component" value="Unassembled WGS sequence"/>
</dbReference>